<dbReference type="Gene3D" id="3.40.50.300">
    <property type="entry name" value="P-loop containing nucleotide triphosphate hydrolases"/>
    <property type="match status" value="1"/>
</dbReference>
<dbReference type="Pfam" id="PF12705">
    <property type="entry name" value="PDDEXK_1"/>
    <property type="match status" value="1"/>
</dbReference>
<evidence type="ECO:0000256" key="9">
    <source>
        <dbReference type="ARBA" id="ARBA00023204"/>
    </source>
</evidence>
<evidence type="ECO:0000256" key="3">
    <source>
        <dbReference type="ARBA" id="ARBA00022763"/>
    </source>
</evidence>
<dbReference type="GO" id="GO:0006310">
    <property type="term" value="P:DNA recombination"/>
    <property type="evidence" value="ECO:0007669"/>
    <property type="project" value="TreeGrafter"/>
</dbReference>
<dbReference type="GO" id="GO:0006281">
    <property type="term" value="P:DNA repair"/>
    <property type="evidence" value="ECO:0007669"/>
    <property type="project" value="UniProtKB-KW"/>
</dbReference>
<keyword evidence="9" id="KW-0234">DNA repair</keyword>
<evidence type="ECO:0000313" key="12">
    <source>
        <dbReference type="EMBL" id="MBI3126585.1"/>
    </source>
</evidence>
<evidence type="ECO:0000256" key="10">
    <source>
        <dbReference type="SAM" id="MobiDB-lite"/>
    </source>
</evidence>
<dbReference type="GO" id="GO:0003677">
    <property type="term" value="F:DNA binding"/>
    <property type="evidence" value="ECO:0007669"/>
    <property type="project" value="UniProtKB-KW"/>
</dbReference>
<dbReference type="Gene3D" id="3.90.320.10">
    <property type="match status" value="1"/>
</dbReference>
<dbReference type="EMBL" id="JACPUR010000004">
    <property type="protein sequence ID" value="MBI3126585.1"/>
    <property type="molecule type" value="Genomic_DNA"/>
</dbReference>
<accession>A0A932HVS1</accession>
<keyword evidence="1" id="KW-0540">Nuclease</keyword>
<evidence type="ECO:0000256" key="2">
    <source>
        <dbReference type="ARBA" id="ARBA00022741"/>
    </source>
</evidence>
<feature type="domain" description="PD-(D/E)XK endonuclease-like" evidence="11">
    <location>
        <begin position="754"/>
        <end position="1025"/>
    </location>
</feature>
<evidence type="ECO:0000256" key="8">
    <source>
        <dbReference type="ARBA" id="ARBA00023125"/>
    </source>
</evidence>
<evidence type="ECO:0000256" key="1">
    <source>
        <dbReference type="ARBA" id="ARBA00022722"/>
    </source>
</evidence>
<sequence>MAVAPPKELYVASFHRLEALVGGLLRRMEGGDPFRARRVLVISNLVRDRLQERLAREGAWAGVDFLTPLDLAREIAGPRVRRAGLRPLPPGGDAALASRLLRENAGRLRRLRPPEGIPGYDEALAATLADLREAGVSPADLQRAGDDSLRDLALLLDAYEARLASFGFYDEPGLLRAACGEAEASPQDIPTLLYGFADLNALQRRLVEACCRSAPAAALVPAEEGAPACAFVRPMLAWLRALGFTDRKVEKDGERPFAEAGRALFSAEGGASLAGDALRIVSAPAPGREAFELVRELLYSPGGSREAAVLVPGGEGYASLFEETCRSLGVEARAERGVSLDRTPAGRALLGMPLLRERGYPRAEVLRFLDEGSFAASASFLEWRTAKGSGEEDSCLASRWEVLSRRLPYANGEDGWRRAIDRAKEEEASASVGARRASPLRTFEAALNILFTHLRALPARALPSVHAEAAKRAFEALTGEIEGKEGVLAALEGAGRLDPFLGEVEGAEFRRWAALALERPGGGEPPKAARVRILSLQGARGLSFGTVAIPGLAEGLFPAHGREDPLLADDLRRRLNGRLAPEEKGLPPRLALKGERMAEARYLFWLALQSAGRRVVLGVPRAGGDGERSERASSLFLHHLASALGIAGEDEGLPRFGADILRIAAPGLEKETLRRRPVSALEGDLAALAALLPPARAERGALAHLGAAPGFARRRQALDDRWRPNVLTVHDGMLEDPDLLERLRGPLHPSRAAVAVTRLERFFQCPYQFLLGSLPELDAAEAPGPPLDADGLLRGSLFHAALERFFRSLKDRGAGPGEMAEEEFHGAVSAAAAGAFEEAEEAGSALLPLPWRLLRASVERQLEGFLRSAYRSGPPAWRPVEVEGKFKDLALALPPEAGDGRLLVSGRYDLLERSAEGEYRFVDFKSGRTAPKKKDPLGGGLWLQPHLYVRRGEGMLEPGARIGAAYAFVAEGAGYRLSGLSPEEMARLRPQVDRLLALFLRSAEAGVFFPLPSSACGHCGFIEVCGPERGPRARRKAEAAGRQALRMAQAAGEPDGPEEEEA</sequence>
<dbReference type="Proteomes" id="UP000782312">
    <property type="component" value="Unassembled WGS sequence"/>
</dbReference>
<comment type="caution">
    <text evidence="12">The sequence shown here is derived from an EMBL/GenBank/DDBJ whole genome shotgun (WGS) entry which is preliminary data.</text>
</comment>
<organism evidence="12 13">
    <name type="scientific">Tectimicrobiota bacterium</name>
    <dbReference type="NCBI Taxonomy" id="2528274"/>
    <lineage>
        <taxon>Bacteria</taxon>
        <taxon>Pseudomonadati</taxon>
        <taxon>Nitrospinota/Tectimicrobiota group</taxon>
        <taxon>Candidatus Tectimicrobiota</taxon>
    </lineage>
</organism>
<keyword evidence="8" id="KW-0238">DNA-binding</keyword>
<evidence type="ECO:0000256" key="5">
    <source>
        <dbReference type="ARBA" id="ARBA00022806"/>
    </source>
</evidence>
<evidence type="ECO:0000259" key="11">
    <source>
        <dbReference type="Pfam" id="PF12705"/>
    </source>
</evidence>
<proteinExistence type="predicted"/>
<dbReference type="SUPFAM" id="SSF52540">
    <property type="entry name" value="P-loop containing nucleoside triphosphate hydrolases"/>
    <property type="match status" value="1"/>
</dbReference>
<protein>
    <submittedName>
        <fullName evidence="12">PD-(D/E)XK nuclease family protein</fullName>
    </submittedName>
</protein>
<dbReference type="GO" id="GO:0004386">
    <property type="term" value="F:helicase activity"/>
    <property type="evidence" value="ECO:0007669"/>
    <property type="project" value="UniProtKB-KW"/>
</dbReference>
<name>A0A932HVS1_UNCTE</name>
<dbReference type="InterPro" id="IPR038726">
    <property type="entry name" value="PDDEXK_AddAB-type"/>
</dbReference>
<dbReference type="AlphaFoldDB" id="A0A932HVS1"/>
<keyword evidence="2" id="KW-0547">Nucleotide-binding</keyword>
<dbReference type="InterPro" id="IPR027417">
    <property type="entry name" value="P-loop_NTPase"/>
</dbReference>
<evidence type="ECO:0000256" key="7">
    <source>
        <dbReference type="ARBA" id="ARBA00022840"/>
    </source>
</evidence>
<dbReference type="GO" id="GO:0004527">
    <property type="term" value="F:exonuclease activity"/>
    <property type="evidence" value="ECO:0007669"/>
    <property type="project" value="UniProtKB-KW"/>
</dbReference>
<evidence type="ECO:0000256" key="6">
    <source>
        <dbReference type="ARBA" id="ARBA00022839"/>
    </source>
</evidence>
<keyword evidence="7" id="KW-0067">ATP-binding</keyword>
<keyword evidence="5" id="KW-0347">Helicase</keyword>
<gene>
    <name evidence="12" type="ORF">HYZ11_03160</name>
</gene>
<evidence type="ECO:0000313" key="13">
    <source>
        <dbReference type="Proteomes" id="UP000782312"/>
    </source>
</evidence>
<evidence type="ECO:0000256" key="4">
    <source>
        <dbReference type="ARBA" id="ARBA00022801"/>
    </source>
</evidence>
<dbReference type="PANTHER" id="PTHR30591">
    <property type="entry name" value="RECBCD ENZYME SUBUNIT RECC"/>
    <property type="match status" value="1"/>
</dbReference>
<keyword evidence="6" id="KW-0269">Exonuclease</keyword>
<reference evidence="12" key="1">
    <citation type="submission" date="2020-07" db="EMBL/GenBank/DDBJ databases">
        <title>Huge and variable diversity of episymbiotic CPR bacteria and DPANN archaea in groundwater ecosystems.</title>
        <authorList>
            <person name="He C.Y."/>
            <person name="Keren R."/>
            <person name="Whittaker M."/>
            <person name="Farag I.F."/>
            <person name="Doudna J."/>
            <person name="Cate J.H.D."/>
            <person name="Banfield J.F."/>
        </authorList>
    </citation>
    <scope>NUCLEOTIDE SEQUENCE</scope>
    <source>
        <strain evidence="12">NC_groundwater_763_Ag_S-0.2um_68_21</strain>
    </source>
</reference>
<dbReference type="InterPro" id="IPR011604">
    <property type="entry name" value="PDDEXK-like_dom_sf"/>
</dbReference>
<keyword evidence="3" id="KW-0227">DNA damage</keyword>
<keyword evidence="4" id="KW-0378">Hydrolase</keyword>
<dbReference type="PANTHER" id="PTHR30591:SF1">
    <property type="entry name" value="RECBCD ENZYME SUBUNIT RECC"/>
    <property type="match status" value="1"/>
</dbReference>
<dbReference type="GO" id="GO:0005524">
    <property type="term" value="F:ATP binding"/>
    <property type="evidence" value="ECO:0007669"/>
    <property type="project" value="UniProtKB-KW"/>
</dbReference>
<feature type="region of interest" description="Disordered" evidence="10">
    <location>
        <begin position="1029"/>
        <end position="1062"/>
    </location>
</feature>